<accession>A0A510HJY3</accession>
<evidence type="ECO:0000313" key="2">
    <source>
        <dbReference type="Proteomes" id="UP000318065"/>
    </source>
</evidence>
<name>A0A510HJY3_9ACTN</name>
<keyword evidence="2" id="KW-1185">Reference proteome</keyword>
<protein>
    <submittedName>
        <fullName evidence="1">Uncharacterized protein</fullName>
    </submittedName>
</protein>
<organism evidence="1 2">
    <name type="scientific">Rubrobacter xylanophilus</name>
    <dbReference type="NCBI Taxonomy" id="49319"/>
    <lineage>
        <taxon>Bacteria</taxon>
        <taxon>Bacillati</taxon>
        <taxon>Actinomycetota</taxon>
        <taxon>Rubrobacteria</taxon>
        <taxon>Rubrobacterales</taxon>
        <taxon>Rubrobacteraceae</taxon>
        <taxon>Rubrobacter</taxon>
    </lineage>
</organism>
<dbReference type="RefSeq" id="WP_172620807.1">
    <property type="nucleotide sequence ID" value="NZ_AP019791.1"/>
</dbReference>
<gene>
    <name evidence="1" type="ORF">RxyAA322_21830</name>
</gene>
<evidence type="ECO:0000313" key="1">
    <source>
        <dbReference type="EMBL" id="BBL80329.1"/>
    </source>
</evidence>
<dbReference type="AlphaFoldDB" id="A0A510HJY3"/>
<sequence length="55" mass="5939">MRDLGGNLYPEGCVVEARLARDGVAEVLGAQYLPLGPGEWEPALAEEDLERLLEG</sequence>
<proteinExistence type="predicted"/>
<reference evidence="1" key="1">
    <citation type="journal article" date="2019" name="Microbiol. Resour. Announc.">
        <title>Complete Genome Sequence of Rubrobacter xylanophilus Strain AA3-22, Isolated from Arima Onsen in Japan.</title>
        <authorList>
            <person name="Tomariguchi N."/>
            <person name="Miyazaki K."/>
        </authorList>
    </citation>
    <scope>NUCLEOTIDE SEQUENCE [LARGE SCALE GENOMIC DNA]</scope>
    <source>
        <strain evidence="1">AA3-22</strain>
    </source>
</reference>
<dbReference type="Proteomes" id="UP000318065">
    <property type="component" value="Chromosome"/>
</dbReference>
<dbReference type="EMBL" id="AP019791">
    <property type="protein sequence ID" value="BBL80329.1"/>
    <property type="molecule type" value="Genomic_DNA"/>
</dbReference>